<reference evidence="1 2" key="1">
    <citation type="submission" date="2011-02" db="EMBL/GenBank/DDBJ databases">
        <authorList>
            <person name="Muzny D."/>
            <person name="Qin X."/>
            <person name="Deng J."/>
            <person name="Jiang H."/>
            <person name="Liu Y."/>
            <person name="Qu J."/>
            <person name="Song X.-Z."/>
            <person name="Zhang L."/>
            <person name="Thornton R."/>
            <person name="Coyle M."/>
            <person name="Francisco L."/>
            <person name="Jackson L."/>
            <person name="Javaid M."/>
            <person name="Korchina V."/>
            <person name="Kovar C."/>
            <person name="Mata R."/>
            <person name="Mathew T."/>
            <person name="Ngo R."/>
            <person name="Nguyen L."/>
            <person name="Nguyen N."/>
            <person name="Okwuonu G."/>
            <person name="Ongeri F."/>
            <person name="Pham C."/>
            <person name="Simmons D."/>
            <person name="Wilczek-Boney K."/>
            <person name="Hale W."/>
            <person name="Jakkamsetti A."/>
            <person name="Pham P."/>
            <person name="Ruth R."/>
            <person name="San Lucas F."/>
            <person name="Warren J."/>
            <person name="Zhang J."/>
            <person name="Zhao Z."/>
            <person name="Zhou C."/>
            <person name="Zhu D."/>
            <person name="Lee S."/>
            <person name="Bess C."/>
            <person name="Blankenburg K."/>
            <person name="Forbes L."/>
            <person name="Fu Q."/>
            <person name="Gubbala S."/>
            <person name="Hirani K."/>
            <person name="Jayaseelan J.C."/>
            <person name="Lara F."/>
            <person name="Munidasa M."/>
            <person name="Palculict T."/>
            <person name="Patil S."/>
            <person name="Pu L.-L."/>
            <person name="Saada N."/>
            <person name="Tang L."/>
            <person name="Weissenberger G."/>
            <person name="Zhu Y."/>
            <person name="Hemphill L."/>
            <person name="Shang Y."/>
            <person name="Youmans B."/>
            <person name="Ayvaz T."/>
            <person name="Ross M."/>
            <person name="Santibanez J."/>
            <person name="Aqrawi P."/>
            <person name="Gross S."/>
            <person name="Joshi V."/>
            <person name="Fowler G."/>
            <person name="Nazareth L."/>
            <person name="Reid J."/>
            <person name="Worley K."/>
            <person name="Petrosino J."/>
            <person name="Highlander S."/>
            <person name="Gibbs R."/>
        </authorList>
    </citation>
    <scope>NUCLEOTIDE SEQUENCE [LARGE SCALE GENOMIC DNA]</scope>
    <source>
        <strain evidence="1 2">SK150</strain>
    </source>
</reference>
<dbReference type="PATRIC" id="fig|888811.3.peg.1033"/>
<dbReference type="SUPFAM" id="SSF109854">
    <property type="entry name" value="DinB/YfiT-like putative metalloenzymes"/>
    <property type="match status" value="1"/>
</dbReference>
<dbReference type="PIRSF" id="PIRSF031551">
    <property type="entry name" value="DUF1706"/>
    <property type="match status" value="1"/>
</dbReference>
<evidence type="ECO:0000313" key="2">
    <source>
        <dbReference type="Proteomes" id="UP000003530"/>
    </source>
</evidence>
<accession>F0ILP5</accession>
<organism evidence="1 2">
    <name type="scientific">Streptococcus sanguinis SK150</name>
    <dbReference type="NCBI Taxonomy" id="888811"/>
    <lineage>
        <taxon>Bacteria</taxon>
        <taxon>Bacillati</taxon>
        <taxon>Bacillota</taxon>
        <taxon>Bacilli</taxon>
        <taxon>Lactobacillales</taxon>
        <taxon>Streptococcaceae</taxon>
        <taxon>Streptococcus</taxon>
    </lineage>
</organism>
<dbReference type="InterPro" id="IPR034660">
    <property type="entry name" value="DinB/YfiT-like"/>
</dbReference>
<comment type="caution">
    <text evidence="1">The sequence shown here is derived from an EMBL/GenBank/DDBJ whole genome shotgun (WGS) entry which is preliminary data.</text>
</comment>
<dbReference type="AlphaFoldDB" id="F0ILP5"/>
<dbReference type="EMBL" id="AEXY01000009">
    <property type="protein sequence ID" value="EGD36861.1"/>
    <property type="molecule type" value="Genomic_DNA"/>
</dbReference>
<dbReference type="PANTHER" id="PTHR40658">
    <property type="match status" value="1"/>
</dbReference>
<evidence type="ECO:0000313" key="1">
    <source>
        <dbReference type="EMBL" id="EGD36861.1"/>
    </source>
</evidence>
<proteinExistence type="predicted"/>
<dbReference type="Gene3D" id="1.20.120.450">
    <property type="entry name" value="dinb family like domain"/>
    <property type="match status" value="1"/>
</dbReference>
<dbReference type="HOGENOM" id="CLU_133748_0_0_9"/>
<sequence>MQNDFQEPKDAKECNLMPRPKTKEDLLLAAKENFEKLQTLISKLSDQELNTPFDFSRDEKKKEAHWRRDKNVRDVLIHLYEWHQLLLNWVHSNQKGQEQPFLPAPYNWKTYGELNLEFWKKHQNTSLEEATEIFHQSHQDVLDLADTFTNEELFSKDVYKWVGRTVLGSYFVSATSSHYDWAMKKLKAHQKNCKAK</sequence>
<dbReference type="InterPro" id="IPR012550">
    <property type="entry name" value="DUF1706"/>
</dbReference>
<dbReference type="Proteomes" id="UP000003530">
    <property type="component" value="Unassembled WGS sequence"/>
</dbReference>
<dbReference type="PANTHER" id="PTHR40658:SF4">
    <property type="entry name" value="HYPOTHETICAL CYTOSOLIC PROTEIN"/>
    <property type="match status" value="1"/>
</dbReference>
<protein>
    <submittedName>
        <fullName evidence="1">Cytosolic protein</fullName>
    </submittedName>
</protein>
<dbReference type="Pfam" id="PF08020">
    <property type="entry name" value="DUF1706"/>
    <property type="match status" value="1"/>
</dbReference>
<name>F0ILP5_STRSA</name>
<gene>
    <name evidence="1" type="ORF">HMPREF9383_1047</name>
</gene>